<protein>
    <submittedName>
        <fullName evidence="1">Uncharacterized protein</fullName>
    </submittedName>
</protein>
<reference evidence="1" key="1">
    <citation type="submission" date="2018-05" db="EMBL/GenBank/DDBJ databases">
        <authorList>
            <person name="Lanie J.A."/>
            <person name="Ng W.-L."/>
            <person name="Kazmierczak K.M."/>
            <person name="Andrzejewski T.M."/>
            <person name="Davidsen T.M."/>
            <person name="Wayne K.J."/>
            <person name="Tettelin H."/>
            <person name="Glass J.I."/>
            <person name="Rusch D."/>
            <person name="Podicherti R."/>
            <person name="Tsui H.-C.T."/>
            <person name="Winkler M.E."/>
        </authorList>
    </citation>
    <scope>NUCLEOTIDE SEQUENCE</scope>
</reference>
<dbReference type="EMBL" id="UINC01127493">
    <property type="protein sequence ID" value="SVD06647.1"/>
    <property type="molecule type" value="Genomic_DNA"/>
</dbReference>
<accession>A0A382SBP4</accession>
<evidence type="ECO:0000313" key="1">
    <source>
        <dbReference type="EMBL" id="SVD06647.1"/>
    </source>
</evidence>
<organism evidence="1">
    <name type="scientific">marine metagenome</name>
    <dbReference type="NCBI Taxonomy" id="408172"/>
    <lineage>
        <taxon>unclassified sequences</taxon>
        <taxon>metagenomes</taxon>
        <taxon>ecological metagenomes</taxon>
    </lineage>
</organism>
<proteinExistence type="predicted"/>
<dbReference type="AlphaFoldDB" id="A0A382SBP4"/>
<sequence length="265" mass="30653">MAKKCIGVREHTGHPCQRPASRGSDFCFACKQQEGNEKIINLQHDVYHCPDDGQKLWYVPKRKMHRCDMCGGVLLNGKEIDPVVLENILELSEVAEEGLVVECPTCGADSDLSDVESPLSNFALEWVFTVQTSNYTASTYWGVSNVGHCKVCGSTWFPGPGERDALGKKIGNHRRRLWRDILHNPNTNTSRKSWRRWRDSMREYFGKQTQTHLREQRMRLVTEKTEKREKKKENLCPYVDSNGYRCTMKKMQKEGATHCYKHRQK</sequence>
<gene>
    <name evidence="1" type="ORF">METZ01_LOCUS359501</name>
</gene>
<name>A0A382SBP4_9ZZZZ</name>